<dbReference type="InterPro" id="IPR001300">
    <property type="entry name" value="Peptidase_C2_calpain_cat"/>
</dbReference>
<proteinExistence type="predicted"/>
<reference evidence="3" key="1">
    <citation type="submission" date="2023-03" db="EMBL/GenBank/DDBJ databases">
        <title>Massive genome expansion in bonnet fungi (Mycena s.s.) driven by repeated elements and novel gene families across ecological guilds.</title>
        <authorList>
            <consortium name="Lawrence Berkeley National Laboratory"/>
            <person name="Harder C.B."/>
            <person name="Miyauchi S."/>
            <person name="Viragh M."/>
            <person name="Kuo A."/>
            <person name="Thoen E."/>
            <person name="Andreopoulos B."/>
            <person name="Lu D."/>
            <person name="Skrede I."/>
            <person name="Drula E."/>
            <person name="Henrissat B."/>
            <person name="Morin E."/>
            <person name="Kohler A."/>
            <person name="Barry K."/>
            <person name="LaButti K."/>
            <person name="Morin E."/>
            <person name="Salamov A."/>
            <person name="Lipzen A."/>
            <person name="Mereny Z."/>
            <person name="Hegedus B."/>
            <person name="Baldrian P."/>
            <person name="Stursova M."/>
            <person name="Weitz H."/>
            <person name="Taylor A."/>
            <person name="Grigoriev I.V."/>
            <person name="Nagy L.G."/>
            <person name="Martin F."/>
            <person name="Kauserud H."/>
        </authorList>
    </citation>
    <scope>NUCLEOTIDE SEQUENCE</scope>
    <source>
        <strain evidence="3">CBHHK200</strain>
    </source>
</reference>
<feature type="domain" description="Calpain catalytic" evidence="2">
    <location>
        <begin position="74"/>
        <end position="134"/>
    </location>
</feature>
<name>A0AAD6SLK1_9AGAR</name>
<dbReference type="InterPro" id="IPR038765">
    <property type="entry name" value="Papain-like_cys_pep_sf"/>
</dbReference>
<organism evidence="3 4">
    <name type="scientific">Mycena alexandri</name>
    <dbReference type="NCBI Taxonomy" id="1745969"/>
    <lineage>
        <taxon>Eukaryota</taxon>
        <taxon>Fungi</taxon>
        <taxon>Dikarya</taxon>
        <taxon>Basidiomycota</taxon>
        <taxon>Agaricomycotina</taxon>
        <taxon>Agaricomycetes</taxon>
        <taxon>Agaricomycetidae</taxon>
        <taxon>Agaricales</taxon>
        <taxon>Marasmiineae</taxon>
        <taxon>Mycenaceae</taxon>
        <taxon>Mycena</taxon>
    </lineage>
</organism>
<evidence type="ECO:0000259" key="2">
    <source>
        <dbReference type="Pfam" id="PF00648"/>
    </source>
</evidence>
<dbReference type="SUPFAM" id="SSF54001">
    <property type="entry name" value="Cysteine proteinases"/>
    <property type="match status" value="1"/>
</dbReference>
<comment type="caution">
    <text evidence="3">The sequence shown here is derived from an EMBL/GenBank/DDBJ whole genome shotgun (WGS) entry which is preliminary data.</text>
</comment>
<dbReference type="Proteomes" id="UP001218188">
    <property type="component" value="Unassembled WGS sequence"/>
</dbReference>
<dbReference type="EMBL" id="JARJCM010000099">
    <property type="protein sequence ID" value="KAJ7029685.1"/>
    <property type="molecule type" value="Genomic_DNA"/>
</dbReference>
<evidence type="ECO:0000256" key="1">
    <source>
        <dbReference type="SAM" id="MobiDB-lite"/>
    </source>
</evidence>
<accession>A0AAD6SLK1</accession>
<protein>
    <recommendedName>
        <fullName evidence="2">Calpain catalytic domain-containing protein</fullName>
    </recommendedName>
</protein>
<evidence type="ECO:0000313" key="4">
    <source>
        <dbReference type="Proteomes" id="UP001218188"/>
    </source>
</evidence>
<dbReference type="GO" id="GO:0004198">
    <property type="term" value="F:calcium-dependent cysteine-type endopeptidase activity"/>
    <property type="evidence" value="ECO:0007669"/>
    <property type="project" value="InterPro"/>
</dbReference>
<evidence type="ECO:0000313" key="3">
    <source>
        <dbReference type="EMBL" id="KAJ7029685.1"/>
    </source>
</evidence>
<dbReference type="GO" id="GO:0006508">
    <property type="term" value="P:proteolysis"/>
    <property type="evidence" value="ECO:0007669"/>
    <property type="project" value="InterPro"/>
</dbReference>
<sequence length="194" mass="22195">MILRNQKQCPIKPEPGTQASFAQQEKRAGLLVTNELEKALAGCKAQVERIAKDCKAKNRRFRDVEFDLEHDREQYSCSISSVFSKENREYRPSDVQRVTKIFSNPSFFVDGPGEHQCLVQGKLGDYWFLSALATHRQRVAGETFVLLADPTSVTQGIAPYARCPYREPFWRLPRKPHLNFWPPVQLGTVSLDLL</sequence>
<feature type="region of interest" description="Disordered" evidence="1">
    <location>
        <begin position="1"/>
        <end position="20"/>
    </location>
</feature>
<dbReference type="Pfam" id="PF00648">
    <property type="entry name" value="Peptidase_C2"/>
    <property type="match status" value="1"/>
</dbReference>
<gene>
    <name evidence="3" type="ORF">C8F04DRAFT_1264778</name>
</gene>
<dbReference type="AlphaFoldDB" id="A0AAD6SLK1"/>
<keyword evidence="4" id="KW-1185">Reference proteome</keyword>